<keyword evidence="2" id="KW-1185">Reference proteome</keyword>
<proteinExistence type="predicted"/>
<dbReference type="AlphaFoldDB" id="A0A1A9ZUV3"/>
<protein>
    <submittedName>
        <fullName evidence="1">Uncharacterized protein</fullName>
    </submittedName>
</protein>
<reference evidence="2" key="1">
    <citation type="submission" date="2014-03" db="EMBL/GenBank/DDBJ databases">
        <authorList>
            <person name="Aksoy S."/>
            <person name="Warren W."/>
            <person name="Wilson R.K."/>
        </authorList>
    </citation>
    <scope>NUCLEOTIDE SEQUENCE [LARGE SCALE GENOMIC DNA]</scope>
    <source>
        <strain evidence="2">IAEA</strain>
    </source>
</reference>
<evidence type="ECO:0000313" key="1">
    <source>
        <dbReference type="EnsemblMetazoa" id="GPAI025807-PA"/>
    </source>
</evidence>
<sequence length="125" mass="14547">MLNTVNRMNQGTLESTIKEHFKYVQLGVQHHKDSNCGLYVPKDFKTRRYYLPKSCLIQDLVRKHLKSQIYKSAVIIDETTSHNTVNKAMPFRCQIISEACEIYNAGESRKLSTLLNEYECVFPED</sequence>
<evidence type="ECO:0000313" key="2">
    <source>
        <dbReference type="Proteomes" id="UP000092445"/>
    </source>
</evidence>
<accession>A0A1A9ZUV3</accession>
<dbReference type="Proteomes" id="UP000092445">
    <property type="component" value="Unassembled WGS sequence"/>
</dbReference>
<organism evidence="1 2">
    <name type="scientific">Glossina pallidipes</name>
    <name type="common">Tsetse fly</name>
    <dbReference type="NCBI Taxonomy" id="7398"/>
    <lineage>
        <taxon>Eukaryota</taxon>
        <taxon>Metazoa</taxon>
        <taxon>Ecdysozoa</taxon>
        <taxon>Arthropoda</taxon>
        <taxon>Hexapoda</taxon>
        <taxon>Insecta</taxon>
        <taxon>Pterygota</taxon>
        <taxon>Neoptera</taxon>
        <taxon>Endopterygota</taxon>
        <taxon>Diptera</taxon>
        <taxon>Brachycera</taxon>
        <taxon>Muscomorpha</taxon>
        <taxon>Hippoboscoidea</taxon>
        <taxon>Glossinidae</taxon>
        <taxon>Glossina</taxon>
    </lineage>
</organism>
<dbReference type="VEuPathDB" id="VectorBase:GPAI025807"/>
<reference evidence="1" key="2">
    <citation type="submission" date="2020-05" db="UniProtKB">
        <authorList>
            <consortium name="EnsemblMetazoa"/>
        </authorList>
    </citation>
    <scope>IDENTIFICATION</scope>
    <source>
        <strain evidence="1">IAEA</strain>
    </source>
</reference>
<name>A0A1A9ZUV3_GLOPL</name>
<dbReference type="EnsemblMetazoa" id="GPAI025807-RA">
    <property type="protein sequence ID" value="GPAI025807-PA"/>
    <property type="gene ID" value="GPAI025807"/>
</dbReference>